<gene>
    <name evidence="1" type="ORF">AAFF_G00076910</name>
</gene>
<proteinExistence type="predicted"/>
<dbReference type="EMBL" id="JAINUG010000147">
    <property type="protein sequence ID" value="KAJ8392327.1"/>
    <property type="molecule type" value="Genomic_DNA"/>
</dbReference>
<dbReference type="Proteomes" id="UP001221898">
    <property type="component" value="Unassembled WGS sequence"/>
</dbReference>
<evidence type="ECO:0000313" key="1">
    <source>
        <dbReference type="EMBL" id="KAJ8392327.1"/>
    </source>
</evidence>
<dbReference type="AlphaFoldDB" id="A0AAD7RXU4"/>
<accession>A0AAD7RXU4</accession>
<reference evidence="1" key="1">
    <citation type="journal article" date="2023" name="Science">
        <title>Genome structures resolve the early diversification of teleost fishes.</title>
        <authorList>
            <person name="Parey E."/>
            <person name="Louis A."/>
            <person name="Montfort J."/>
            <person name="Bouchez O."/>
            <person name="Roques C."/>
            <person name="Iampietro C."/>
            <person name="Lluch J."/>
            <person name="Castinel A."/>
            <person name="Donnadieu C."/>
            <person name="Desvignes T."/>
            <person name="Floi Bucao C."/>
            <person name="Jouanno E."/>
            <person name="Wen M."/>
            <person name="Mejri S."/>
            <person name="Dirks R."/>
            <person name="Jansen H."/>
            <person name="Henkel C."/>
            <person name="Chen W.J."/>
            <person name="Zahm M."/>
            <person name="Cabau C."/>
            <person name="Klopp C."/>
            <person name="Thompson A.W."/>
            <person name="Robinson-Rechavi M."/>
            <person name="Braasch I."/>
            <person name="Lecointre G."/>
            <person name="Bobe J."/>
            <person name="Postlethwait J.H."/>
            <person name="Berthelot C."/>
            <person name="Roest Crollius H."/>
            <person name="Guiguen Y."/>
        </authorList>
    </citation>
    <scope>NUCLEOTIDE SEQUENCE</scope>
    <source>
        <strain evidence="1">NC1722</strain>
    </source>
</reference>
<organism evidence="1 2">
    <name type="scientific">Aldrovandia affinis</name>
    <dbReference type="NCBI Taxonomy" id="143900"/>
    <lineage>
        <taxon>Eukaryota</taxon>
        <taxon>Metazoa</taxon>
        <taxon>Chordata</taxon>
        <taxon>Craniata</taxon>
        <taxon>Vertebrata</taxon>
        <taxon>Euteleostomi</taxon>
        <taxon>Actinopterygii</taxon>
        <taxon>Neopterygii</taxon>
        <taxon>Teleostei</taxon>
        <taxon>Notacanthiformes</taxon>
        <taxon>Halosauridae</taxon>
        <taxon>Aldrovandia</taxon>
    </lineage>
</organism>
<evidence type="ECO:0000313" key="2">
    <source>
        <dbReference type="Proteomes" id="UP001221898"/>
    </source>
</evidence>
<comment type="caution">
    <text evidence="1">The sequence shown here is derived from an EMBL/GenBank/DDBJ whole genome shotgun (WGS) entry which is preliminary data.</text>
</comment>
<keyword evidence="2" id="KW-1185">Reference proteome</keyword>
<protein>
    <submittedName>
        <fullName evidence="1">Uncharacterized protein</fullName>
    </submittedName>
</protein>
<sequence>MGSQFLHQLQCARSEIVFVYSDIKFGHGGRSIGPPPTRVAYIVAGGVVLCEGRTCAPLFGDATVSVLYSSTLDLAQYNHTGRSGRKS</sequence>
<name>A0AAD7RXU4_9TELE</name>